<dbReference type="EMBL" id="BTGU01000948">
    <property type="protein sequence ID" value="GMN69835.1"/>
    <property type="molecule type" value="Genomic_DNA"/>
</dbReference>
<evidence type="ECO:0000256" key="1">
    <source>
        <dbReference type="SAM" id="MobiDB-lite"/>
    </source>
</evidence>
<name>A0AA88E8V3_FICCA</name>
<reference evidence="5" key="1">
    <citation type="submission" date="2023-07" db="EMBL/GenBank/DDBJ databases">
        <title>draft genome sequence of fig (Ficus carica).</title>
        <authorList>
            <person name="Takahashi T."/>
            <person name="Nishimura K."/>
        </authorList>
    </citation>
    <scope>NUCLEOTIDE SEQUENCE</scope>
</reference>
<keyword evidence="6" id="KW-1185">Reference proteome</keyword>
<evidence type="ECO:0000313" key="3">
    <source>
        <dbReference type="EMBL" id="GMN69836.1"/>
    </source>
</evidence>
<sequence length="67" mass="7675">MRVHKQEREGDIRVWRVKRSTHCGEVTGRLSNESKIVLTVMEGENRPFTVGSPTGREGREDRTVLPL</sequence>
<evidence type="ECO:0000313" key="6">
    <source>
        <dbReference type="Proteomes" id="UP001187192"/>
    </source>
</evidence>
<organism evidence="5 6">
    <name type="scientific">Ficus carica</name>
    <name type="common">Common fig</name>
    <dbReference type="NCBI Taxonomy" id="3494"/>
    <lineage>
        <taxon>Eukaryota</taxon>
        <taxon>Viridiplantae</taxon>
        <taxon>Streptophyta</taxon>
        <taxon>Embryophyta</taxon>
        <taxon>Tracheophyta</taxon>
        <taxon>Spermatophyta</taxon>
        <taxon>Magnoliopsida</taxon>
        <taxon>eudicotyledons</taxon>
        <taxon>Gunneridae</taxon>
        <taxon>Pentapetalae</taxon>
        <taxon>rosids</taxon>
        <taxon>fabids</taxon>
        <taxon>Rosales</taxon>
        <taxon>Moraceae</taxon>
        <taxon>Ficeae</taxon>
        <taxon>Ficus</taxon>
    </lineage>
</organism>
<feature type="region of interest" description="Disordered" evidence="1">
    <location>
        <begin position="46"/>
        <end position="67"/>
    </location>
</feature>
<evidence type="ECO:0000313" key="4">
    <source>
        <dbReference type="EMBL" id="GMN69839.1"/>
    </source>
</evidence>
<evidence type="ECO:0000313" key="2">
    <source>
        <dbReference type="EMBL" id="GMN69835.1"/>
    </source>
</evidence>
<dbReference type="EMBL" id="BTGU01000950">
    <property type="protein sequence ID" value="GMN69839.1"/>
    <property type="molecule type" value="Genomic_DNA"/>
</dbReference>
<dbReference type="Proteomes" id="UP001187192">
    <property type="component" value="Unassembled WGS sequence"/>
</dbReference>
<dbReference type="EMBL" id="BTGU01000951">
    <property type="protein sequence ID" value="GMN69840.1"/>
    <property type="molecule type" value="Genomic_DNA"/>
</dbReference>
<proteinExistence type="predicted"/>
<accession>A0AA88E8V3</accession>
<feature type="compositionally biased region" description="Basic and acidic residues" evidence="1">
    <location>
        <begin position="56"/>
        <end position="67"/>
    </location>
</feature>
<protein>
    <submittedName>
        <fullName evidence="5">Uncharacterized protein</fullName>
    </submittedName>
</protein>
<comment type="caution">
    <text evidence="5">The sequence shown here is derived from an EMBL/GenBank/DDBJ whole genome shotgun (WGS) entry which is preliminary data.</text>
</comment>
<gene>
    <name evidence="2" type="ORF">TIFTF001_038880</name>
    <name evidence="3" type="ORF">TIFTF001_038882</name>
    <name evidence="4" type="ORF">TIFTF001_038884</name>
    <name evidence="5" type="ORF">TIFTF001_038886</name>
</gene>
<dbReference type="EMBL" id="BTGU01000949">
    <property type="protein sequence ID" value="GMN69836.1"/>
    <property type="molecule type" value="Genomic_DNA"/>
</dbReference>
<evidence type="ECO:0000313" key="5">
    <source>
        <dbReference type="EMBL" id="GMN69840.1"/>
    </source>
</evidence>
<dbReference type="AlphaFoldDB" id="A0AA88E8V3"/>